<feature type="domain" description="Ribosome recycling factor" evidence="5">
    <location>
        <begin position="21"/>
        <end position="182"/>
    </location>
</feature>
<dbReference type="SUPFAM" id="SSF55194">
    <property type="entry name" value="Ribosome recycling factor, RRF"/>
    <property type="match status" value="1"/>
</dbReference>
<dbReference type="Gene3D" id="3.30.1360.40">
    <property type="match status" value="1"/>
</dbReference>
<feature type="non-terminal residue" evidence="6">
    <location>
        <position position="182"/>
    </location>
</feature>
<evidence type="ECO:0000259" key="5">
    <source>
        <dbReference type="Pfam" id="PF01765"/>
    </source>
</evidence>
<evidence type="ECO:0000256" key="2">
    <source>
        <dbReference type="ARBA" id="ARBA00005912"/>
    </source>
</evidence>
<dbReference type="GO" id="GO:0043023">
    <property type="term" value="F:ribosomal large subunit binding"/>
    <property type="evidence" value="ECO:0007669"/>
    <property type="project" value="TreeGrafter"/>
</dbReference>
<reference evidence="6" key="1">
    <citation type="submission" date="2018-05" db="EMBL/GenBank/DDBJ databases">
        <authorList>
            <person name="Lanie J.A."/>
            <person name="Ng W.-L."/>
            <person name="Kazmierczak K.M."/>
            <person name="Andrzejewski T.M."/>
            <person name="Davidsen T.M."/>
            <person name="Wayne K.J."/>
            <person name="Tettelin H."/>
            <person name="Glass J.I."/>
            <person name="Rusch D."/>
            <person name="Podicherti R."/>
            <person name="Tsui H.-C.T."/>
            <person name="Winkler M.E."/>
        </authorList>
    </citation>
    <scope>NUCLEOTIDE SEQUENCE</scope>
</reference>
<dbReference type="Gene3D" id="1.10.132.20">
    <property type="entry name" value="Ribosome-recycling factor"/>
    <property type="match status" value="1"/>
</dbReference>
<evidence type="ECO:0000256" key="1">
    <source>
        <dbReference type="ARBA" id="ARBA00004496"/>
    </source>
</evidence>
<dbReference type="InterPro" id="IPR002661">
    <property type="entry name" value="Ribosome_recyc_fac"/>
</dbReference>
<evidence type="ECO:0000313" key="6">
    <source>
        <dbReference type="EMBL" id="SVB72492.1"/>
    </source>
</evidence>
<dbReference type="InterPro" id="IPR023584">
    <property type="entry name" value="Ribosome_recyc_fac_dom"/>
</dbReference>
<dbReference type="CDD" id="cd00520">
    <property type="entry name" value="RRF"/>
    <property type="match status" value="1"/>
</dbReference>
<keyword evidence="3" id="KW-0963">Cytoplasm</keyword>
<dbReference type="GO" id="GO:0005829">
    <property type="term" value="C:cytosol"/>
    <property type="evidence" value="ECO:0007669"/>
    <property type="project" value="GOC"/>
</dbReference>
<comment type="subcellular location">
    <subcellularLocation>
        <location evidence="1">Cytoplasm</location>
    </subcellularLocation>
</comment>
<evidence type="ECO:0000256" key="3">
    <source>
        <dbReference type="ARBA" id="ARBA00022490"/>
    </source>
</evidence>
<name>A0A382GCA3_9ZZZZ</name>
<dbReference type="AlphaFoldDB" id="A0A382GCA3"/>
<keyword evidence="4" id="KW-0648">Protein biosynthesis</keyword>
<dbReference type="FunFam" id="3.30.1360.40:FF:000001">
    <property type="entry name" value="Ribosome-recycling factor"/>
    <property type="match status" value="1"/>
</dbReference>
<dbReference type="GO" id="GO:0002184">
    <property type="term" value="P:cytoplasmic translational termination"/>
    <property type="evidence" value="ECO:0007669"/>
    <property type="project" value="TreeGrafter"/>
</dbReference>
<dbReference type="FunFam" id="1.10.132.20:FF:000001">
    <property type="entry name" value="Ribosome-recycling factor"/>
    <property type="match status" value="1"/>
</dbReference>
<comment type="similarity">
    <text evidence="2">Belongs to the RRF family.</text>
</comment>
<evidence type="ECO:0000256" key="4">
    <source>
        <dbReference type="ARBA" id="ARBA00022917"/>
    </source>
</evidence>
<sequence>MDFDSMNVDVSRRMNGALDALRREFGGLRTGRASISLLEPLTVAAYGQSLPMNQVGTIGVPEPRLLTVQVWDKGLVVAVEKAIRESDLGLNPSSEGQLVRVPIPPLSEERRVELTKIAGRYAEESRVAIRNIRRHTMDDLKKSEKDGTISKDQHRDYSEIVQKLTDDFIGQIDHTLKGKDDE</sequence>
<dbReference type="InterPro" id="IPR036191">
    <property type="entry name" value="RRF_sf"/>
</dbReference>
<dbReference type="NCBIfam" id="TIGR00496">
    <property type="entry name" value="frr"/>
    <property type="match status" value="1"/>
</dbReference>
<proteinExistence type="inferred from homology"/>
<dbReference type="EMBL" id="UINC01054592">
    <property type="protein sequence ID" value="SVB72492.1"/>
    <property type="molecule type" value="Genomic_DNA"/>
</dbReference>
<accession>A0A382GCA3</accession>
<protein>
    <recommendedName>
        <fullName evidence="5">Ribosome recycling factor domain-containing protein</fullName>
    </recommendedName>
</protein>
<gene>
    <name evidence="6" type="ORF">METZ01_LOCUS225346</name>
</gene>
<dbReference type="PANTHER" id="PTHR20982">
    <property type="entry name" value="RIBOSOME RECYCLING FACTOR"/>
    <property type="match status" value="1"/>
</dbReference>
<organism evidence="6">
    <name type="scientific">marine metagenome</name>
    <dbReference type="NCBI Taxonomy" id="408172"/>
    <lineage>
        <taxon>unclassified sequences</taxon>
        <taxon>metagenomes</taxon>
        <taxon>ecological metagenomes</taxon>
    </lineage>
</organism>
<dbReference type="Pfam" id="PF01765">
    <property type="entry name" value="RRF"/>
    <property type="match status" value="1"/>
</dbReference>
<dbReference type="HAMAP" id="MF_00040">
    <property type="entry name" value="RRF"/>
    <property type="match status" value="1"/>
</dbReference>
<dbReference type="PANTHER" id="PTHR20982:SF3">
    <property type="entry name" value="MITOCHONDRIAL RIBOSOME RECYCLING FACTOR PSEUDO 1"/>
    <property type="match status" value="1"/>
</dbReference>